<dbReference type="InterPro" id="IPR009057">
    <property type="entry name" value="Homeodomain-like_sf"/>
</dbReference>
<dbReference type="EMBL" id="FZMO01000016">
    <property type="protein sequence ID" value="SNQ45793.1"/>
    <property type="molecule type" value="Genomic_DNA"/>
</dbReference>
<dbReference type="PRINTS" id="PR00455">
    <property type="entry name" value="HTHTETR"/>
</dbReference>
<dbReference type="Proteomes" id="UP000234331">
    <property type="component" value="Unassembled WGS sequence"/>
</dbReference>
<dbReference type="SUPFAM" id="SSF48498">
    <property type="entry name" value="Tetracyclin repressor-like, C-terminal domain"/>
    <property type="match status" value="1"/>
</dbReference>
<evidence type="ECO:0000256" key="3">
    <source>
        <dbReference type="ARBA" id="ARBA00023163"/>
    </source>
</evidence>
<protein>
    <submittedName>
        <fullName evidence="6">Regulatory protein TetR (Modular protein)</fullName>
    </submittedName>
</protein>
<evidence type="ECO:0000256" key="4">
    <source>
        <dbReference type="PROSITE-ProRule" id="PRU00335"/>
    </source>
</evidence>
<dbReference type="Gene3D" id="1.10.357.10">
    <property type="entry name" value="Tetracycline Repressor, domain 2"/>
    <property type="match status" value="1"/>
</dbReference>
<gene>
    <name evidence="6" type="ORF">FRACA_1120011</name>
</gene>
<dbReference type="InterPro" id="IPR001647">
    <property type="entry name" value="HTH_TetR"/>
</dbReference>
<evidence type="ECO:0000313" key="7">
    <source>
        <dbReference type="Proteomes" id="UP000234331"/>
    </source>
</evidence>
<sequence>MPAVTRNDSAMNASASIDTSAGMNASAGGDGTAGRGVRPTARERLLDTASRLFYAEGVHTVGIDRIIDEAGVAKASLYKTFGSKDALIQAYLSARHEAIARRISDAVAQVDDPREKILAVFASQAARFAEPGYRGCPFIAASAEASPGGTIDDAASAYRSWLRGLFVDLATAAGAPDPQALARGLQLLYDGANLSVRMDGDPAIAADARAAVAILLAAALGDAPDQAGEAVGRPDDVRTRTPG</sequence>
<feature type="domain" description="HTH tetR-type" evidence="5">
    <location>
        <begin position="39"/>
        <end position="99"/>
    </location>
</feature>
<keyword evidence="1" id="KW-0805">Transcription regulation</keyword>
<proteinExistence type="predicted"/>
<keyword evidence="3" id="KW-0804">Transcription</keyword>
<evidence type="ECO:0000259" key="5">
    <source>
        <dbReference type="PROSITE" id="PS50977"/>
    </source>
</evidence>
<dbReference type="GO" id="GO:0003677">
    <property type="term" value="F:DNA binding"/>
    <property type="evidence" value="ECO:0007669"/>
    <property type="project" value="UniProtKB-UniRule"/>
</dbReference>
<organism evidence="6 7">
    <name type="scientific">Frankia canadensis</name>
    <dbReference type="NCBI Taxonomy" id="1836972"/>
    <lineage>
        <taxon>Bacteria</taxon>
        <taxon>Bacillati</taxon>
        <taxon>Actinomycetota</taxon>
        <taxon>Actinomycetes</taxon>
        <taxon>Frankiales</taxon>
        <taxon>Frankiaceae</taxon>
        <taxon>Frankia</taxon>
    </lineage>
</organism>
<dbReference type="PANTHER" id="PTHR47506">
    <property type="entry name" value="TRANSCRIPTIONAL REGULATORY PROTEIN"/>
    <property type="match status" value="1"/>
</dbReference>
<evidence type="ECO:0000256" key="2">
    <source>
        <dbReference type="ARBA" id="ARBA00023125"/>
    </source>
</evidence>
<name>A0A2I2KJF4_9ACTN</name>
<keyword evidence="2 4" id="KW-0238">DNA-binding</keyword>
<dbReference type="AlphaFoldDB" id="A0A2I2KJF4"/>
<accession>A0A2I2KJF4</accession>
<keyword evidence="7" id="KW-1185">Reference proteome</keyword>
<evidence type="ECO:0000256" key="1">
    <source>
        <dbReference type="ARBA" id="ARBA00023015"/>
    </source>
</evidence>
<feature type="DNA-binding region" description="H-T-H motif" evidence="4">
    <location>
        <begin position="62"/>
        <end position="81"/>
    </location>
</feature>
<dbReference type="PROSITE" id="PS50977">
    <property type="entry name" value="HTH_TETR_2"/>
    <property type="match status" value="1"/>
</dbReference>
<dbReference type="Pfam" id="PF00440">
    <property type="entry name" value="TetR_N"/>
    <property type="match status" value="1"/>
</dbReference>
<dbReference type="InterPro" id="IPR036271">
    <property type="entry name" value="Tet_transcr_reg_TetR-rel_C_sf"/>
</dbReference>
<evidence type="ECO:0000313" key="6">
    <source>
        <dbReference type="EMBL" id="SNQ45793.1"/>
    </source>
</evidence>
<reference evidence="6 7" key="1">
    <citation type="submission" date="2017-06" db="EMBL/GenBank/DDBJ databases">
        <authorList>
            <person name="Kim H.J."/>
            <person name="Triplett B.A."/>
        </authorList>
    </citation>
    <scope>NUCLEOTIDE SEQUENCE [LARGE SCALE GENOMIC DNA]</scope>
    <source>
        <strain evidence="6">FRACA_ARgP5</strain>
    </source>
</reference>
<dbReference type="SUPFAM" id="SSF46689">
    <property type="entry name" value="Homeodomain-like"/>
    <property type="match status" value="1"/>
</dbReference>
<dbReference type="PANTHER" id="PTHR47506:SF1">
    <property type="entry name" value="HTH-TYPE TRANSCRIPTIONAL REGULATOR YJDC"/>
    <property type="match status" value="1"/>
</dbReference>